<proteinExistence type="inferred from homology"/>
<dbReference type="SUPFAM" id="SSF69500">
    <property type="entry name" value="DTD-like"/>
    <property type="match status" value="1"/>
</dbReference>
<keyword evidence="2" id="KW-0694">RNA-binding</keyword>
<dbReference type="GO" id="GO:0043908">
    <property type="term" value="F:Ser(Gly)-tRNA(Ala) hydrolase activity"/>
    <property type="evidence" value="ECO:0007669"/>
    <property type="project" value="UniProtKB-UniRule"/>
</dbReference>
<dbReference type="GO" id="GO:0106026">
    <property type="term" value="F:Gly-tRNA(Ala) deacylase activity"/>
    <property type="evidence" value="ECO:0007669"/>
    <property type="project" value="UniProtKB-UniRule"/>
</dbReference>
<dbReference type="AlphaFoldDB" id="A0A235BT88"/>
<name>A0A235BT88_UNCW3</name>
<keyword evidence="2" id="KW-0963">Cytoplasm</keyword>
<dbReference type="EMBL" id="NOZP01000103">
    <property type="protein sequence ID" value="OYD15431.1"/>
    <property type="molecule type" value="Genomic_DNA"/>
</dbReference>
<dbReference type="PANTHER" id="PTHR10472:SF5">
    <property type="entry name" value="D-AMINOACYL-TRNA DEACYLASE 1"/>
    <property type="match status" value="1"/>
</dbReference>
<dbReference type="InterPro" id="IPR023509">
    <property type="entry name" value="DTD-like_sf"/>
</dbReference>
<evidence type="ECO:0000256" key="1">
    <source>
        <dbReference type="ARBA" id="ARBA00009673"/>
    </source>
</evidence>
<dbReference type="NCBIfam" id="TIGR00256">
    <property type="entry name" value="D-aminoacyl-tRNA deacylase"/>
    <property type="match status" value="1"/>
</dbReference>
<dbReference type="InterPro" id="IPR003732">
    <property type="entry name" value="Daa-tRNA_deacyls_DTD"/>
</dbReference>
<protein>
    <recommendedName>
        <fullName evidence="2">D-aminoacyl-tRNA deacylase</fullName>
        <shortName evidence="2">DTD</shortName>
        <ecNumber evidence="2">3.1.1.96</ecNumber>
    </recommendedName>
    <alternativeName>
        <fullName evidence="2">Gly-tRNA(Ala) deacylase</fullName>
        <ecNumber evidence="2">3.1.1.-</ecNumber>
    </alternativeName>
</protein>
<sequence length="149" mass="16359">MKAVLQRVLQARVIVNHEDIAKIGPGLLVFLGIGKSDDEETCRALASKVARLRIFDDKNGKMNLSLLDTDGSALVVSQFTLYADTNKGRRPSFNNACEPDRARQLYKRFVSELGGLGVSTKTGRFGARMQVGLVNNGPVTVLLEEPQKR</sequence>
<feature type="short sequence motif" description="Gly-cisPro motif, important for rejection of L-amino acids" evidence="2">
    <location>
        <begin position="137"/>
        <end position="138"/>
    </location>
</feature>
<accession>A0A235BT88</accession>
<comment type="caution">
    <text evidence="3">The sequence shown here is derived from an EMBL/GenBank/DDBJ whole genome shotgun (WGS) entry which is preliminary data.</text>
</comment>
<evidence type="ECO:0000256" key="2">
    <source>
        <dbReference type="HAMAP-Rule" id="MF_00518"/>
    </source>
</evidence>
<dbReference type="EC" id="3.1.1.-" evidence="2"/>
<dbReference type="GO" id="GO:0051500">
    <property type="term" value="F:D-tyrosyl-tRNA(Tyr) deacylase activity"/>
    <property type="evidence" value="ECO:0007669"/>
    <property type="project" value="TreeGrafter"/>
</dbReference>
<comment type="function">
    <text evidence="2">An aminoacyl-tRNA editing enzyme that deacylates mischarged D-aminoacyl-tRNAs. Also deacylates mischarged glycyl-tRNA(Ala), protecting cells against glycine mischarging by AlaRS. Acts via tRNA-based rather than protein-based catalysis; rejects L-amino acids rather than detecting D-amino acids in the active site. By recycling D-aminoacyl-tRNA to D-amino acids and free tRNA molecules, this enzyme counteracts the toxicity associated with the formation of D-aminoacyl-tRNA entities in vivo and helps enforce protein L-homochirality.</text>
</comment>
<evidence type="ECO:0000313" key="4">
    <source>
        <dbReference type="Proteomes" id="UP000215559"/>
    </source>
</evidence>
<dbReference type="Proteomes" id="UP000215559">
    <property type="component" value="Unassembled WGS sequence"/>
</dbReference>
<dbReference type="GO" id="GO:0005737">
    <property type="term" value="C:cytoplasm"/>
    <property type="evidence" value="ECO:0007669"/>
    <property type="project" value="UniProtKB-SubCell"/>
</dbReference>
<keyword evidence="2" id="KW-0820">tRNA-binding</keyword>
<dbReference type="PANTHER" id="PTHR10472">
    <property type="entry name" value="D-TYROSYL-TRNA TYR DEACYLASE"/>
    <property type="match status" value="1"/>
</dbReference>
<gene>
    <name evidence="2" type="primary">dtd</name>
    <name evidence="3" type="ORF">CH330_05705</name>
</gene>
<comment type="subcellular location">
    <subcellularLocation>
        <location evidence="2">Cytoplasm</location>
    </subcellularLocation>
</comment>
<dbReference type="HAMAP" id="MF_00518">
    <property type="entry name" value="Deacylase_Dtd"/>
    <property type="match status" value="1"/>
</dbReference>
<dbReference type="GO" id="GO:0000049">
    <property type="term" value="F:tRNA binding"/>
    <property type="evidence" value="ECO:0007669"/>
    <property type="project" value="UniProtKB-UniRule"/>
</dbReference>
<dbReference type="EC" id="3.1.1.96" evidence="2"/>
<comment type="catalytic activity">
    <reaction evidence="2">
        <text>a D-aminoacyl-tRNA + H2O = a tRNA + a D-alpha-amino acid + H(+)</text>
        <dbReference type="Rhea" id="RHEA:13953"/>
        <dbReference type="Rhea" id="RHEA-COMP:10123"/>
        <dbReference type="Rhea" id="RHEA-COMP:10124"/>
        <dbReference type="ChEBI" id="CHEBI:15377"/>
        <dbReference type="ChEBI" id="CHEBI:15378"/>
        <dbReference type="ChEBI" id="CHEBI:59871"/>
        <dbReference type="ChEBI" id="CHEBI:78442"/>
        <dbReference type="ChEBI" id="CHEBI:79333"/>
        <dbReference type="EC" id="3.1.1.96"/>
    </reaction>
</comment>
<comment type="subunit">
    <text evidence="2">Homodimer.</text>
</comment>
<organism evidence="3 4">
    <name type="scientific">candidate division WOR-3 bacterium JGI_Cruoil_03_51_56</name>
    <dbReference type="NCBI Taxonomy" id="1973747"/>
    <lineage>
        <taxon>Bacteria</taxon>
        <taxon>Bacteria division WOR-3</taxon>
    </lineage>
</organism>
<evidence type="ECO:0000313" key="3">
    <source>
        <dbReference type="EMBL" id="OYD15431.1"/>
    </source>
</evidence>
<dbReference type="FunFam" id="3.50.80.10:FF:000001">
    <property type="entry name" value="D-aminoacyl-tRNA deacylase"/>
    <property type="match status" value="1"/>
</dbReference>
<keyword evidence="2" id="KW-0378">Hydrolase</keyword>
<comment type="domain">
    <text evidence="2">A Gly-cisPro motif from one monomer fits into the active site of the other monomer to allow specific chiral rejection of L-amino acids.</text>
</comment>
<reference evidence="3 4" key="1">
    <citation type="submission" date="2017-07" db="EMBL/GenBank/DDBJ databases">
        <title>Recovery of genomes from metagenomes via a dereplication, aggregation, and scoring strategy.</title>
        <authorList>
            <person name="Sieber C.M."/>
            <person name="Probst A.J."/>
            <person name="Sharrar A."/>
            <person name="Thomas B.C."/>
            <person name="Hess M."/>
            <person name="Tringe S.G."/>
            <person name="Banfield J.F."/>
        </authorList>
    </citation>
    <scope>NUCLEOTIDE SEQUENCE [LARGE SCALE GENOMIC DNA]</scope>
    <source>
        <strain evidence="3">JGI_Cruoil_03_51_56</strain>
    </source>
</reference>
<dbReference type="Gene3D" id="3.50.80.10">
    <property type="entry name" value="D-tyrosyl-tRNA(Tyr) deacylase"/>
    <property type="match status" value="1"/>
</dbReference>
<dbReference type="GO" id="GO:0019478">
    <property type="term" value="P:D-amino acid catabolic process"/>
    <property type="evidence" value="ECO:0007669"/>
    <property type="project" value="UniProtKB-UniRule"/>
</dbReference>
<dbReference type="Pfam" id="PF02580">
    <property type="entry name" value="Tyr_Deacylase"/>
    <property type="match status" value="1"/>
</dbReference>
<comment type="catalytic activity">
    <reaction evidence="2">
        <text>glycyl-tRNA(Ala) + H2O = tRNA(Ala) + glycine + H(+)</text>
        <dbReference type="Rhea" id="RHEA:53744"/>
        <dbReference type="Rhea" id="RHEA-COMP:9657"/>
        <dbReference type="Rhea" id="RHEA-COMP:13640"/>
        <dbReference type="ChEBI" id="CHEBI:15377"/>
        <dbReference type="ChEBI" id="CHEBI:15378"/>
        <dbReference type="ChEBI" id="CHEBI:57305"/>
        <dbReference type="ChEBI" id="CHEBI:78442"/>
        <dbReference type="ChEBI" id="CHEBI:78522"/>
    </reaction>
</comment>
<comment type="similarity">
    <text evidence="1 2">Belongs to the DTD family.</text>
</comment>